<dbReference type="GO" id="GO:0005829">
    <property type="term" value="C:cytosol"/>
    <property type="evidence" value="ECO:0007669"/>
    <property type="project" value="TreeGrafter"/>
</dbReference>
<reference evidence="3" key="1">
    <citation type="submission" date="2012-05" db="EMBL/GenBank/DDBJ databases">
        <title>Whole Genome Assembly of Lutzomyia longipalpis.</title>
        <authorList>
            <person name="Richards S."/>
            <person name="Qu C."/>
            <person name="Dillon R."/>
            <person name="Worley K."/>
            <person name="Scherer S."/>
            <person name="Batterton M."/>
            <person name="Taylor A."/>
            <person name="Hawes A."/>
            <person name="Hernandez B."/>
            <person name="Kovar C."/>
            <person name="Mandapat C."/>
            <person name="Pham C."/>
            <person name="Qu C."/>
            <person name="Jing C."/>
            <person name="Bess C."/>
            <person name="Bandaranaike D."/>
            <person name="Ngo D."/>
            <person name="Ongeri F."/>
            <person name="Arias F."/>
            <person name="Lara F."/>
            <person name="Weissenberger G."/>
            <person name="Kamau G."/>
            <person name="Han H."/>
            <person name="Shen H."/>
            <person name="Dinh H."/>
            <person name="Khalil I."/>
            <person name="Jones J."/>
            <person name="Shafer J."/>
            <person name="Jayaseelan J."/>
            <person name="Quiroz J."/>
            <person name="Blankenburg K."/>
            <person name="Nguyen L."/>
            <person name="Jackson L."/>
            <person name="Francisco L."/>
            <person name="Tang L.-Y."/>
            <person name="Pu L.-L."/>
            <person name="Perales L."/>
            <person name="Lorensuhewa L."/>
            <person name="Munidasa M."/>
            <person name="Coyle M."/>
            <person name="Taylor M."/>
            <person name="Puazo M."/>
            <person name="Firestine M."/>
            <person name="Scheel M."/>
            <person name="Javaid M."/>
            <person name="Wang M."/>
            <person name="Li M."/>
            <person name="Tabassum N."/>
            <person name="Saada N."/>
            <person name="Osuji N."/>
            <person name="Aqrawi P."/>
            <person name="Fu Q."/>
            <person name="Thornton R."/>
            <person name="Raj R."/>
            <person name="Goodspeed R."/>
            <person name="Mata R."/>
            <person name="Najjar R."/>
            <person name="Gubbala S."/>
            <person name="Lee S."/>
            <person name="Denson S."/>
            <person name="Patil S."/>
            <person name="Macmil S."/>
            <person name="Qi S."/>
            <person name="Matskevitch T."/>
            <person name="Palculict T."/>
            <person name="Mathew T."/>
            <person name="Vee V."/>
            <person name="Velamala V."/>
            <person name="Korchina V."/>
            <person name="Cai W."/>
            <person name="Liu W."/>
            <person name="Dai W."/>
            <person name="Zou X."/>
            <person name="Zhu Y."/>
            <person name="Zhang Y."/>
            <person name="Wu Y.-Q."/>
            <person name="Xin Y."/>
            <person name="Nazarath L."/>
            <person name="Kovar C."/>
            <person name="Han Y."/>
            <person name="Muzny D."/>
            <person name="Gibbs R."/>
        </authorList>
    </citation>
    <scope>NUCLEOTIDE SEQUENCE [LARGE SCALE GENOMIC DNA]</scope>
    <source>
        <strain evidence="3">Jacobina</strain>
    </source>
</reference>
<protein>
    <submittedName>
        <fullName evidence="1">Putative ran gtpase-activating protein</fullName>
    </submittedName>
</protein>
<keyword evidence="3" id="KW-1185">Reference proteome</keyword>
<dbReference type="GO" id="GO:0006913">
    <property type="term" value="P:nucleocytoplasmic transport"/>
    <property type="evidence" value="ECO:0007669"/>
    <property type="project" value="TreeGrafter"/>
</dbReference>
<dbReference type="Gene3D" id="3.80.10.10">
    <property type="entry name" value="Ribonuclease Inhibitor"/>
    <property type="match status" value="1"/>
</dbReference>
<dbReference type="VEuPathDB" id="VectorBase:LLONM1_002868"/>
<dbReference type="Pfam" id="PF13516">
    <property type="entry name" value="LRR_6"/>
    <property type="match status" value="3"/>
</dbReference>
<proteinExistence type="predicted"/>
<dbReference type="PANTHER" id="PTHR24113:SF15">
    <property type="entry name" value="NACHT DOMAIN-CONTAINING PROTEIN"/>
    <property type="match status" value="1"/>
</dbReference>
<evidence type="ECO:0000313" key="3">
    <source>
        <dbReference type="Proteomes" id="UP000092461"/>
    </source>
</evidence>
<sequence>MKYPNTVDKNALKAYIDLRVVRRQKDGLNSLDLKWNFDSPESLKILCIEALAENWTECLEIVAANPVYSEVIFSVDRNYLLDILSLNLSVADLSAKIQDDVFWERFFMSKWPHCYPQTKNRPWIKVFMEKYLAEKLENMKSDEYEEESMVQLLELCAPHTENLVLNQLQPTMSPDPEHNDHVIPLNLVLSNLYELRKLDLTFDLKSVGTTFYLGCANISTNDIKSLTEGLAKCFELQDFRLHSSKLDAEMLKLLAVALDKGCPNLEILSLPHCRFGDGGLLAFLEALGPDSLPNIRTLILTNNFLSSNGILELSKVIKRRKIQKLDLRLNPIKSDGAFAIFGILRHMHVKELNLSCCSLDDEISFLFIKTLKECKFLEKLNLSVNRFSHEMGEKITEIMPQITNLLEFDLRNTDVSTISRMIIDDYVLKNRLKKNSS</sequence>
<dbReference type="InterPro" id="IPR001611">
    <property type="entry name" value="Leu-rich_rpt"/>
</dbReference>
<accession>A0A1B0CD86</accession>
<dbReference type="EMBL" id="AJWK01007505">
    <property type="status" value="NOT_ANNOTATED_CDS"/>
    <property type="molecule type" value="Genomic_DNA"/>
</dbReference>
<evidence type="ECO:0000313" key="2">
    <source>
        <dbReference type="EnsemblMetazoa" id="LLOJ002306-PA"/>
    </source>
</evidence>
<dbReference type="GO" id="GO:0031267">
    <property type="term" value="F:small GTPase binding"/>
    <property type="evidence" value="ECO:0007669"/>
    <property type="project" value="TreeGrafter"/>
</dbReference>
<dbReference type="EMBL" id="AJWK01007506">
    <property type="status" value="NOT_ANNOTATED_CDS"/>
    <property type="molecule type" value="Genomic_DNA"/>
</dbReference>
<dbReference type="Proteomes" id="UP000092461">
    <property type="component" value="Unassembled WGS sequence"/>
</dbReference>
<dbReference type="GO" id="GO:0005634">
    <property type="term" value="C:nucleus"/>
    <property type="evidence" value="ECO:0007669"/>
    <property type="project" value="TreeGrafter"/>
</dbReference>
<evidence type="ECO:0000313" key="1">
    <source>
        <dbReference type="EMBL" id="MBC1176313.1"/>
    </source>
</evidence>
<dbReference type="VEuPathDB" id="VectorBase:LLOJ002306"/>
<name>A0A1B0CD86_LUTLO</name>
<dbReference type="SUPFAM" id="SSF52047">
    <property type="entry name" value="RNI-like"/>
    <property type="match status" value="1"/>
</dbReference>
<dbReference type="InterPro" id="IPR027038">
    <property type="entry name" value="RanGap"/>
</dbReference>
<dbReference type="GO" id="GO:0005096">
    <property type="term" value="F:GTPase activator activity"/>
    <property type="evidence" value="ECO:0007669"/>
    <property type="project" value="InterPro"/>
</dbReference>
<organism evidence="2 3">
    <name type="scientific">Lutzomyia longipalpis</name>
    <name type="common">Sand fly</name>
    <dbReference type="NCBI Taxonomy" id="7200"/>
    <lineage>
        <taxon>Eukaryota</taxon>
        <taxon>Metazoa</taxon>
        <taxon>Ecdysozoa</taxon>
        <taxon>Arthropoda</taxon>
        <taxon>Hexapoda</taxon>
        <taxon>Insecta</taxon>
        <taxon>Pterygota</taxon>
        <taxon>Neoptera</taxon>
        <taxon>Endopterygota</taxon>
        <taxon>Diptera</taxon>
        <taxon>Nematocera</taxon>
        <taxon>Psychodoidea</taxon>
        <taxon>Psychodidae</taxon>
        <taxon>Lutzomyia</taxon>
        <taxon>Lutzomyia</taxon>
    </lineage>
</organism>
<dbReference type="EMBL" id="GITU01007610">
    <property type="protein sequence ID" value="MBC1176313.1"/>
    <property type="molecule type" value="Transcribed_RNA"/>
</dbReference>
<reference evidence="2" key="3">
    <citation type="submission" date="2020-05" db="UniProtKB">
        <authorList>
            <consortium name="EnsemblMetazoa"/>
        </authorList>
    </citation>
    <scope>IDENTIFICATION</scope>
    <source>
        <strain evidence="2">Jacobina</strain>
    </source>
</reference>
<dbReference type="AlphaFoldDB" id="A0A1B0CD86"/>
<dbReference type="PANTHER" id="PTHR24113">
    <property type="entry name" value="RAN GTPASE-ACTIVATING PROTEIN 1"/>
    <property type="match status" value="1"/>
</dbReference>
<reference evidence="1" key="2">
    <citation type="journal article" date="2020" name="BMC">
        <title>Leishmania infection induces a limited differential gene expression in the sand fly midgut.</title>
        <authorList>
            <person name="Coutinho-Abreu I.V."/>
            <person name="Serafim T.D."/>
            <person name="Meneses C."/>
            <person name="Kamhawi S."/>
            <person name="Oliveira F."/>
            <person name="Valenzuela J.G."/>
        </authorList>
    </citation>
    <scope>NUCLEOTIDE SEQUENCE</scope>
    <source>
        <strain evidence="1">Jacobina</strain>
        <tissue evidence="1">Midgut</tissue>
    </source>
</reference>
<dbReference type="InterPro" id="IPR032675">
    <property type="entry name" value="LRR_dom_sf"/>
</dbReference>
<dbReference type="GO" id="GO:0048471">
    <property type="term" value="C:perinuclear region of cytoplasm"/>
    <property type="evidence" value="ECO:0007669"/>
    <property type="project" value="TreeGrafter"/>
</dbReference>
<dbReference type="EnsemblMetazoa" id="LLOJ002306-RA">
    <property type="protein sequence ID" value="LLOJ002306-PA"/>
    <property type="gene ID" value="LLOJ002306"/>
</dbReference>